<dbReference type="GO" id="GO:0061630">
    <property type="term" value="F:ubiquitin protein ligase activity"/>
    <property type="evidence" value="ECO:0007669"/>
    <property type="project" value="UniProtKB-EC"/>
</dbReference>
<evidence type="ECO:0000256" key="3">
    <source>
        <dbReference type="ARBA" id="ARBA00012483"/>
    </source>
</evidence>
<evidence type="ECO:0000256" key="4">
    <source>
        <dbReference type="ARBA" id="ARBA00022679"/>
    </source>
</evidence>
<name>Q24HW2_TETTS</name>
<organism evidence="8 9">
    <name type="scientific">Tetrahymena thermophila (strain SB210)</name>
    <dbReference type="NCBI Taxonomy" id="312017"/>
    <lineage>
        <taxon>Eukaryota</taxon>
        <taxon>Sar</taxon>
        <taxon>Alveolata</taxon>
        <taxon>Ciliophora</taxon>
        <taxon>Intramacronucleata</taxon>
        <taxon>Oligohymenophorea</taxon>
        <taxon>Hymenostomatida</taxon>
        <taxon>Tetrahymenina</taxon>
        <taxon>Tetrahymenidae</taxon>
        <taxon>Tetrahymena</taxon>
    </lineage>
</organism>
<dbReference type="CDD" id="cd16448">
    <property type="entry name" value="RING-H2"/>
    <property type="match status" value="1"/>
</dbReference>
<evidence type="ECO:0000256" key="2">
    <source>
        <dbReference type="ARBA" id="ARBA00004906"/>
    </source>
</evidence>
<keyword evidence="9" id="KW-1185">Reference proteome</keyword>
<dbReference type="Gene3D" id="3.30.40.10">
    <property type="entry name" value="Zinc/RING finger domain, C3HC4 (zinc finger)"/>
    <property type="match status" value="1"/>
</dbReference>
<dbReference type="HOGENOM" id="CLU_684239_0_0_1"/>
<dbReference type="eggNOG" id="ENOG502RGAW">
    <property type="taxonomic scope" value="Eukaryota"/>
</dbReference>
<dbReference type="CDD" id="cd09633">
    <property type="entry name" value="Deltex_C"/>
    <property type="match status" value="1"/>
</dbReference>
<dbReference type="InParanoid" id="Q24HW2"/>
<protein>
    <recommendedName>
        <fullName evidence="3">RING-type E3 ubiquitin transferase</fullName>
        <ecNumber evidence="3">2.3.2.27</ecNumber>
    </recommendedName>
</protein>
<dbReference type="GO" id="GO:0046872">
    <property type="term" value="F:metal ion binding"/>
    <property type="evidence" value="ECO:0007669"/>
    <property type="project" value="UniProtKB-KW"/>
</dbReference>
<keyword evidence="5" id="KW-0479">Metal-binding</keyword>
<dbReference type="Pfam" id="PF18102">
    <property type="entry name" value="DTC"/>
    <property type="match status" value="1"/>
</dbReference>
<evidence type="ECO:0000259" key="7">
    <source>
        <dbReference type="Pfam" id="PF18102"/>
    </source>
</evidence>
<comment type="pathway">
    <text evidence="2">Protein modification; protein ubiquitination.</text>
</comment>
<dbReference type="InterPro" id="IPR013083">
    <property type="entry name" value="Znf_RING/FYVE/PHD"/>
</dbReference>
<proteinExistence type="predicted"/>
<dbReference type="Proteomes" id="UP000009168">
    <property type="component" value="Unassembled WGS sequence"/>
</dbReference>
<dbReference type="OrthoDB" id="527344at2759"/>
<dbReference type="STRING" id="312017.Q24HW2"/>
<comment type="catalytic activity">
    <reaction evidence="1">
        <text>S-ubiquitinyl-[E2 ubiquitin-conjugating enzyme]-L-cysteine + [acceptor protein]-L-lysine = [E2 ubiquitin-conjugating enzyme]-L-cysteine + N(6)-ubiquitinyl-[acceptor protein]-L-lysine.</text>
        <dbReference type="EC" id="2.3.2.27"/>
    </reaction>
</comment>
<reference evidence="9" key="1">
    <citation type="journal article" date="2006" name="PLoS Biol.">
        <title>Macronuclear genome sequence of the ciliate Tetrahymena thermophila, a model eukaryote.</title>
        <authorList>
            <person name="Eisen J.A."/>
            <person name="Coyne R.S."/>
            <person name="Wu M."/>
            <person name="Wu D."/>
            <person name="Thiagarajan M."/>
            <person name="Wortman J.R."/>
            <person name="Badger J.H."/>
            <person name="Ren Q."/>
            <person name="Amedeo P."/>
            <person name="Jones K.M."/>
            <person name="Tallon L.J."/>
            <person name="Delcher A.L."/>
            <person name="Salzberg S.L."/>
            <person name="Silva J.C."/>
            <person name="Haas B.J."/>
            <person name="Majoros W.H."/>
            <person name="Farzad M."/>
            <person name="Carlton J.M."/>
            <person name="Smith R.K. Jr."/>
            <person name="Garg J."/>
            <person name="Pearlman R.E."/>
            <person name="Karrer K.M."/>
            <person name="Sun L."/>
            <person name="Manning G."/>
            <person name="Elde N.C."/>
            <person name="Turkewitz A.P."/>
            <person name="Asai D.J."/>
            <person name="Wilkes D.E."/>
            <person name="Wang Y."/>
            <person name="Cai H."/>
            <person name="Collins K."/>
            <person name="Stewart B.A."/>
            <person name="Lee S.R."/>
            <person name="Wilamowska K."/>
            <person name="Weinberg Z."/>
            <person name="Ruzzo W.L."/>
            <person name="Wloga D."/>
            <person name="Gaertig J."/>
            <person name="Frankel J."/>
            <person name="Tsao C.-C."/>
            <person name="Gorovsky M.A."/>
            <person name="Keeling P.J."/>
            <person name="Waller R.F."/>
            <person name="Patron N.J."/>
            <person name="Cherry J.M."/>
            <person name="Stover N.A."/>
            <person name="Krieger C.J."/>
            <person name="del Toro C."/>
            <person name="Ryder H.F."/>
            <person name="Williamson S.C."/>
            <person name="Barbeau R.A."/>
            <person name="Hamilton E.P."/>
            <person name="Orias E."/>
        </authorList>
    </citation>
    <scope>NUCLEOTIDE SEQUENCE [LARGE SCALE GENOMIC DNA]</scope>
    <source>
        <strain evidence="9">SB210</strain>
    </source>
</reference>
<feature type="domain" description="Deltex C-terminal" evidence="7">
    <location>
        <begin position="277"/>
        <end position="402"/>
    </location>
</feature>
<dbReference type="SUPFAM" id="SSF57850">
    <property type="entry name" value="RING/U-box"/>
    <property type="match status" value="1"/>
</dbReference>
<dbReference type="GO" id="GO:0007219">
    <property type="term" value="P:Notch signaling pathway"/>
    <property type="evidence" value="ECO:0007669"/>
    <property type="project" value="InterPro"/>
</dbReference>
<dbReference type="OMA" id="ICQFELY"/>
<evidence type="ECO:0000313" key="9">
    <source>
        <dbReference type="Proteomes" id="UP000009168"/>
    </source>
</evidence>
<gene>
    <name evidence="8" type="ORF">TTHERM_00572120</name>
</gene>
<feature type="compositionally biased region" description="Basic residues" evidence="6">
    <location>
        <begin position="44"/>
        <end position="58"/>
    </location>
</feature>
<accession>Q24HW2</accession>
<dbReference type="InterPro" id="IPR039399">
    <property type="entry name" value="Deltex_C_sf"/>
</dbReference>
<dbReference type="EC" id="2.3.2.27" evidence="3"/>
<dbReference type="GeneID" id="7831026"/>
<evidence type="ECO:0000256" key="1">
    <source>
        <dbReference type="ARBA" id="ARBA00000900"/>
    </source>
</evidence>
<dbReference type="AlphaFoldDB" id="Q24HW2"/>
<dbReference type="InterPro" id="IPR039396">
    <property type="entry name" value="Deltex_C"/>
</dbReference>
<dbReference type="KEGG" id="tet:TTHERM_00572120"/>
<dbReference type="PANTHER" id="PTHR12622">
    <property type="entry name" value="DELTEX-RELATED"/>
    <property type="match status" value="1"/>
</dbReference>
<evidence type="ECO:0000256" key="6">
    <source>
        <dbReference type="SAM" id="MobiDB-lite"/>
    </source>
</evidence>
<dbReference type="GO" id="GO:0016567">
    <property type="term" value="P:protein ubiquitination"/>
    <property type="evidence" value="ECO:0007669"/>
    <property type="project" value="UniProtKB-UniPathway"/>
</dbReference>
<evidence type="ECO:0000313" key="8">
    <source>
        <dbReference type="EMBL" id="EAS07476.1"/>
    </source>
</evidence>
<evidence type="ECO:0000256" key="5">
    <source>
        <dbReference type="ARBA" id="ARBA00022723"/>
    </source>
</evidence>
<keyword evidence="4" id="KW-0808">Transferase</keyword>
<dbReference type="Gene3D" id="3.30.390.130">
    <property type="match status" value="1"/>
</dbReference>
<dbReference type="InterPro" id="IPR039398">
    <property type="entry name" value="Deltex_fam"/>
</dbReference>
<feature type="region of interest" description="Disordered" evidence="6">
    <location>
        <begin position="1"/>
        <end position="63"/>
    </location>
</feature>
<dbReference type="RefSeq" id="XP_001027718.1">
    <property type="nucleotide sequence ID" value="XM_001027718.1"/>
</dbReference>
<sequence>MARKKNQKAQQKQNKKTQKNIKQLESEDEEVDSQADGKSDSGDKKKKATQKQKVNSKKKSNDTLNLSSSKIEILKKKIKRTMSNLSEKANNDEMEAEKIDSTIQDNVITYELDPSENEITIKIQKRSYKFNTTSQYVKENNSLIDFIDKIEEYFDLMKKKELRKVPEVQKLTNHYQFTALEYYLMKAFDEIDAKEKKIDNPHLEDEKCCICQFELYDGIKDYKPDDFKNQLSNDQDSDAIGLIDCDGHYFHKECLKMMIQSTYIKCPICSKIYGVMTGDQPDGDMTIEVTKSKCEGYKCNTIVINYNMHGGNINGKYVPSTWRTAYLPDNDEGREVRDLLKIAFDRKLIFTIGRSVTTGLDNQIVWNGIHHKTNTHGGAAYFGYPDPTYFNRVKQELALKGVR</sequence>
<feature type="compositionally biased region" description="Basic residues" evidence="6">
    <location>
        <begin position="1"/>
        <end position="19"/>
    </location>
</feature>
<dbReference type="EMBL" id="GG662498">
    <property type="protein sequence ID" value="EAS07476.1"/>
    <property type="molecule type" value="Genomic_DNA"/>
</dbReference>
<dbReference type="UniPathway" id="UPA00143"/>